<accession>A0A117SYN8</accession>
<dbReference type="OrthoDB" id="5190419at2"/>
<protein>
    <submittedName>
        <fullName evidence="2">Uncharacterized protein</fullName>
    </submittedName>
</protein>
<feature type="transmembrane region" description="Helical" evidence="1">
    <location>
        <begin position="139"/>
        <end position="160"/>
    </location>
</feature>
<proteinExistence type="predicted"/>
<feature type="transmembrane region" description="Helical" evidence="1">
    <location>
        <begin position="203"/>
        <end position="221"/>
    </location>
</feature>
<feature type="transmembrane region" description="Helical" evidence="1">
    <location>
        <begin position="233"/>
        <end position="253"/>
    </location>
</feature>
<keyword evidence="1" id="KW-0812">Transmembrane</keyword>
<evidence type="ECO:0000313" key="2">
    <source>
        <dbReference type="EMBL" id="KUO97233.1"/>
    </source>
</evidence>
<keyword evidence="3" id="KW-1185">Reference proteome</keyword>
<dbReference type="EMBL" id="LPVJ01000003">
    <property type="protein sequence ID" value="KUO97233.1"/>
    <property type="molecule type" value="Genomic_DNA"/>
</dbReference>
<sequence>MNMTPYIDPAVVHSFHVMLFQWSLMTLATILLMSAAWWLLGYFNEEVDTPQHITFDTHHPFRQIWMLIRHRIGHTPKARVVLWWGLGAFWLIDGVLQAQPAMPNNGFVQDVLAPTVIGQPPWYLRILGWNIQFWTDYPIGADVFAVILQVGIGLCLLLAMDRVWGKIGLWVSIVWGLGIWFLGEGMGGILTGSATWLSGSPGSVLFYVCGAIFLLLPESVWRDGRVIRFGNRVIGGIWILAAFAQALPTAGYWTGQGLSTPFLIAASMPQPRLFSDPIHAMAVSTLHHPWLWNTAFVVFMFTLGVFFWFQRVHSWVLVSAFVWLFFSWWMGEDFGVMGGIGTDPNSAPVFALFIVTIHLDRFARHKQAPLKLHTQTFFTLER</sequence>
<feature type="transmembrane region" description="Helical" evidence="1">
    <location>
        <begin position="314"/>
        <end position="331"/>
    </location>
</feature>
<organism evidence="2 3">
    <name type="scientific">Ferroacidibacillus organovorans</name>
    <dbReference type="NCBI Taxonomy" id="1765683"/>
    <lineage>
        <taxon>Bacteria</taxon>
        <taxon>Bacillati</taxon>
        <taxon>Bacillota</taxon>
        <taxon>Bacilli</taxon>
        <taxon>Bacillales</taxon>
        <taxon>Alicyclobacillaceae</taxon>
        <taxon>Ferroacidibacillus</taxon>
    </lineage>
</organism>
<name>A0A117SYN8_9BACL</name>
<keyword evidence="1" id="KW-0472">Membrane</keyword>
<dbReference type="AlphaFoldDB" id="A0A117SYN8"/>
<reference evidence="2 3" key="1">
    <citation type="submission" date="2015-12" db="EMBL/GenBank/DDBJ databases">
        <title>Draft genome sequence of Acidibacillus ferrooxidans ITV001, isolated from a chalcopyrite acid mine drainage site in Brazil.</title>
        <authorList>
            <person name="Dall'Agnol H."/>
            <person name="Nancucheo I."/>
            <person name="Johnson B."/>
            <person name="Oliveira R."/>
            <person name="Leite L."/>
            <person name="Pylro V."/>
            <person name="Nunes G.L."/>
            <person name="Tzotzos G."/>
            <person name="Fernandes G.R."/>
            <person name="Dutra J."/>
            <person name="Orellana S.C."/>
            <person name="Oliveira G."/>
        </authorList>
    </citation>
    <scope>NUCLEOTIDE SEQUENCE [LARGE SCALE GENOMIC DNA]</scope>
    <source>
        <strain evidence="3">ITV01</strain>
    </source>
</reference>
<evidence type="ECO:0000256" key="1">
    <source>
        <dbReference type="SAM" id="Phobius"/>
    </source>
</evidence>
<feature type="transmembrane region" description="Helical" evidence="1">
    <location>
        <begin position="20"/>
        <end position="40"/>
    </location>
</feature>
<feature type="transmembrane region" description="Helical" evidence="1">
    <location>
        <begin position="290"/>
        <end position="309"/>
    </location>
</feature>
<gene>
    <name evidence="2" type="ORF">ATW55_11600</name>
</gene>
<comment type="caution">
    <text evidence="2">The sequence shown here is derived from an EMBL/GenBank/DDBJ whole genome shotgun (WGS) entry which is preliminary data.</text>
</comment>
<evidence type="ECO:0000313" key="3">
    <source>
        <dbReference type="Proteomes" id="UP000053557"/>
    </source>
</evidence>
<dbReference type="RefSeq" id="WP_067711179.1">
    <property type="nucleotide sequence ID" value="NZ_LPVJ01000003.1"/>
</dbReference>
<feature type="transmembrane region" description="Helical" evidence="1">
    <location>
        <begin position="167"/>
        <end position="183"/>
    </location>
</feature>
<keyword evidence="1" id="KW-1133">Transmembrane helix</keyword>
<feature type="transmembrane region" description="Helical" evidence="1">
    <location>
        <begin position="80"/>
        <end position="98"/>
    </location>
</feature>
<dbReference type="Proteomes" id="UP000053557">
    <property type="component" value="Unassembled WGS sequence"/>
</dbReference>
<feature type="transmembrane region" description="Helical" evidence="1">
    <location>
        <begin position="346"/>
        <end position="363"/>
    </location>
</feature>